<reference evidence="10" key="1">
    <citation type="submission" date="2007-04" db="EMBL/GenBank/DDBJ databases">
        <title>Annotation of Pediculus humanus corporis strain USDA.</title>
        <authorList>
            <person name="Kirkness E."/>
            <person name="Hannick L."/>
            <person name="Hass B."/>
            <person name="Bruggner R."/>
            <person name="Lawson D."/>
            <person name="Bidwell S."/>
            <person name="Joardar V."/>
            <person name="Caler E."/>
            <person name="Walenz B."/>
            <person name="Inman J."/>
            <person name="Schobel S."/>
            <person name="Galinsky K."/>
            <person name="Amedeo P."/>
            <person name="Strausberg R."/>
        </authorList>
    </citation>
    <scope>NUCLEOTIDE SEQUENCE</scope>
    <source>
        <strain evidence="10">USDA</strain>
    </source>
</reference>
<accession>E0VXZ8</accession>
<keyword evidence="6" id="KW-0833">Ubl conjugation pathway</keyword>
<dbReference type="EMBL" id="AAZO01006170">
    <property type="status" value="NOT_ANNOTATED_CDS"/>
    <property type="molecule type" value="Genomic_DNA"/>
</dbReference>
<dbReference type="InterPro" id="IPR044066">
    <property type="entry name" value="TRIAD_supradom"/>
</dbReference>
<evidence type="ECO:0000256" key="1">
    <source>
        <dbReference type="ARBA" id="ARBA00004906"/>
    </source>
</evidence>
<keyword evidence="2" id="KW-0808">Transferase</keyword>
<protein>
    <submittedName>
        <fullName evidence="10 11">E3 ubiquitin ligase triad3, putative</fullName>
    </submittedName>
</protein>
<feature type="compositionally biased region" description="Acidic residues" evidence="8">
    <location>
        <begin position="319"/>
        <end position="336"/>
    </location>
</feature>
<dbReference type="InterPro" id="IPR047546">
    <property type="entry name" value="Rcat_RBR_RNF216"/>
</dbReference>
<evidence type="ECO:0000256" key="6">
    <source>
        <dbReference type="ARBA" id="ARBA00022786"/>
    </source>
</evidence>
<dbReference type="RefSeq" id="XP_002430992.1">
    <property type="nucleotide sequence ID" value="XM_002430947.1"/>
</dbReference>
<dbReference type="CDD" id="cd20339">
    <property type="entry name" value="BRcat_RBR_RNF216"/>
    <property type="match status" value="1"/>
</dbReference>
<dbReference type="GeneID" id="8232974"/>
<keyword evidence="12" id="KW-1185">Reference proteome</keyword>
<gene>
    <name evidence="11" type="primary">8232974</name>
    <name evidence="10" type="ORF">Phum_PHUM507080</name>
</gene>
<feature type="compositionally biased region" description="Polar residues" evidence="8">
    <location>
        <begin position="372"/>
        <end position="384"/>
    </location>
</feature>
<organism>
    <name type="scientific">Pediculus humanus subsp. corporis</name>
    <name type="common">Body louse</name>
    <dbReference type="NCBI Taxonomy" id="121224"/>
    <lineage>
        <taxon>Eukaryota</taxon>
        <taxon>Metazoa</taxon>
        <taxon>Ecdysozoa</taxon>
        <taxon>Arthropoda</taxon>
        <taxon>Hexapoda</taxon>
        <taxon>Insecta</taxon>
        <taxon>Pterygota</taxon>
        <taxon>Neoptera</taxon>
        <taxon>Paraneoptera</taxon>
        <taxon>Psocodea</taxon>
        <taxon>Troctomorpha</taxon>
        <taxon>Phthiraptera</taxon>
        <taxon>Anoplura</taxon>
        <taxon>Pediculidae</taxon>
        <taxon>Pediculus</taxon>
    </lineage>
</organism>
<evidence type="ECO:0000256" key="5">
    <source>
        <dbReference type="ARBA" id="ARBA00022771"/>
    </source>
</evidence>
<dbReference type="HOGENOM" id="CLU_304900_0_0_1"/>
<proteinExistence type="predicted"/>
<feature type="region of interest" description="Disordered" evidence="8">
    <location>
        <begin position="895"/>
        <end position="974"/>
    </location>
</feature>
<keyword evidence="5" id="KW-0863">Zinc-finger</keyword>
<feature type="region of interest" description="Disordered" evidence="8">
    <location>
        <begin position="296"/>
        <end position="351"/>
    </location>
</feature>
<reference evidence="11" key="3">
    <citation type="submission" date="2020-05" db="UniProtKB">
        <authorList>
            <consortium name="EnsemblMetazoa"/>
        </authorList>
    </citation>
    <scope>IDENTIFICATION</scope>
    <source>
        <strain evidence="11">USDA</strain>
    </source>
</reference>
<sequence>MNYGQEKENAHQLYVEHYESVSNNSDDSFLSFDDDLKIAIQSGEIENNNNTMDKDFEFVRKHAKDANPKFIQSLLSSYNGNPNKLETVMCEILQVPNAQKLIREFRNKSVTMGEKRVGGDIDLETHIDNKKVKASSHDLLYYAKIHDIFPDVDELFLKKECKLMKDLKDCSRFINTVMICGLYPKKEIIDLSLDNGFTSASSSTVNSWDVEKNNRKKKKKVSFEEEISRLNFSISNDQIKIKNNDSFICESSYKPDSLSNSTEIIDVEDSNDSKTYDILHGGNVEILNDLIVNQTEEDSNTDSTLNDDENSNGKSDSTGENDDSLMMEEEEEEESNFECSQIEPVPSTSSCQFSSNAIEIMEIDLNDESKTLSDSNNEETNSGNDVPDVEDLDDVTKITEESLNEQLANLVKIFPKTDPSYLRQKILKLNNSPEEINAFVISKLERNDMPTREDYEKKLEMEDLQNRYTKNFSISHFLKVVPDPWTYFKNNNRNCAKYKAHSLCYLKTFFKNHYVRDLIHAFHENNFNLYLSCKSLIKNKGRLRKARRSNIECVSTRPTTIDIQFLQEVAFIENEDKIREYLENESVTRKRKFEEAKNSGTLLECQCCFDTEVMVEDTIYCPKDHSFCKDCVIKYVEVEMGNGKCQFKCLANCEENFTLAYLQKVLKPELFSKIVQANQMEEIKSAGIEDLVQCPFCNYATILPPEEKVLTCLNPECLKESCRLCQELNHIPLKCDEVEKSEDVKMRTFIENKMTEALVRTCYKCGKKFVKEDGCNKMTCTCGAKMCYVCRKPVQDYSHFNGQGGTEYEKCPLYSTNDELHVDLVKKIGEQAKAVILKSNPQGRLMHDPTIVMPERSHDHPMPGVANNGIALNLGLRAVAEIANLQVPKIERQRPKCQANVVKNHRVQRHNIHHNRTNDRRQSINNRNADSPARGNRHNNNNNNNNHNHNHHHHHHHRHNHQNHENVHRNRSHP</sequence>
<dbReference type="GO" id="GO:0016740">
    <property type="term" value="F:transferase activity"/>
    <property type="evidence" value="ECO:0007669"/>
    <property type="project" value="UniProtKB-KW"/>
</dbReference>
<feature type="compositionally biased region" description="Basic residues" evidence="8">
    <location>
        <begin position="948"/>
        <end position="961"/>
    </location>
</feature>
<dbReference type="VEuPathDB" id="VectorBase:PHUM507080"/>
<dbReference type="EnsemblMetazoa" id="PHUM507080-RA">
    <property type="protein sequence ID" value="PHUM507080-PA"/>
    <property type="gene ID" value="PHUM507080"/>
</dbReference>
<dbReference type="KEGG" id="phu:Phum_PHUM507080"/>
<comment type="pathway">
    <text evidence="1">Protein modification; protein ubiquitination.</text>
</comment>
<evidence type="ECO:0000256" key="2">
    <source>
        <dbReference type="ARBA" id="ARBA00022679"/>
    </source>
</evidence>
<keyword evidence="7" id="KW-0862">Zinc</keyword>
<feature type="domain" description="RING-type" evidence="9">
    <location>
        <begin position="601"/>
        <end position="809"/>
    </location>
</feature>
<evidence type="ECO:0000313" key="10">
    <source>
        <dbReference type="EMBL" id="EEB18254.1"/>
    </source>
</evidence>
<keyword evidence="3" id="KW-0479">Metal-binding</keyword>
<dbReference type="CDD" id="cd20353">
    <property type="entry name" value="Rcat_RBR_RNF216"/>
    <property type="match status" value="1"/>
</dbReference>
<evidence type="ECO:0000259" key="9">
    <source>
        <dbReference type="PROSITE" id="PS51873"/>
    </source>
</evidence>
<dbReference type="Pfam" id="PF26200">
    <property type="entry name" value="Rcat_RNF216"/>
    <property type="match status" value="1"/>
</dbReference>
<dbReference type="InterPro" id="IPR013083">
    <property type="entry name" value="Znf_RING/FYVE/PHD"/>
</dbReference>
<name>E0VXZ8_PEDHC</name>
<dbReference type="Gene3D" id="1.20.120.1750">
    <property type="match status" value="1"/>
</dbReference>
<dbReference type="InParanoid" id="E0VXZ8"/>
<dbReference type="PANTHER" id="PTHR22770">
    <property type="entry name" value="UBIQUITIN CONJUGATING ENZYME 7 INTERACTING PROTEIN-RELATED"/>
    <property type="match status" value="1"/>
</dbReference>
<evidence type="ECO:0000256" key="8">
    <source>
        <dbReference type="SAM" id="MobiDB-lite"/>
    </source>
</evidence>
<feature type="compositionally biased region" description="Acidic residues" evidence="8">
    <location>
        <begin position="296"/>
        <end position="310"/>
    </location>
</feature>
<dbReference type="eggNOG" id="KOG1812">
    <property type="taxonomic scope" value="Eukaryota"/>
</dbReference>
<evidence type="ECO:0000256" key="4">
    <source>
        <dbReference type="ARBA" id="ARBA00022737"/>
    </source>
</evidence>
<dbReference type="OrthoDB" id="10009520at2759"/>
<dbReference type="Proteomes" id="UP000009046">
    <property type="component" value="Unassembled WGS sequence"/>
</dbReference>
<feature type="compositionally biased region" description="Low complexity" evidence="8">
    <location>
        <begin position="938"/>
        <end position="947"/>
    </location>
</feature>
<dbReference type="PANTHER" id="PTHR22770:SF47">
    <property type="entry name" value="E3 UBIQUITIN-PROTEIN LIGASE RNF216"/>
    <property type="match status" value="1"/>
</dbReference>
<keyword evidence="4" id="KW-0677">Repeat</keyword>
<evidence type="ECO:0000313" key="11">
    <source>
        <dbReference type="EnsemblMetazoa" id="PHUM507080-PA"/>
    </source>
</evidence>
<dbReference type="AlphaFoldDB" id="E0VXZ8"/>
<dbReference type="STRING" id="121224.E0VXZ8"/>
<feature type="region of interest" description="Disordered" evidence="8">
    <location>
        <begin position="370"/>
        <end position="390"/>
    </location>
</feature>
<evidence type="ECO:0000313" key="12">
    <source>
        <dbReference type="Proteomes" id="UP000009046"/>
    </source>
</evidence>
<dbReference type="SUPFAM" id="SSF57850">
    <property type="entry name" value="RING/U-box"/>
    <property type="match status" value="3"/>
</dbReference>
<evidence type="ECO:0000256" key="3">
    <source>
        <dbReference type="ARBA" id="ARBA00022723"/>
    </source>
</evidence>
<dbReference type="CTD" id="8232974"/>
<reference evidence="10" key="2">
    <citation type="submission" date="2007-04" db="EMBL/GenBank/DDBJ databases">
        <title>The genome of the human body louse.</title>
        <authorList>
            <consortium name="The Human Body Louse Genome Consortium"/>
            <person name="Kirkness E."/>
            <person name="Walenz B."/>
            <person name="Hass B."/>
            <person name="Bruggner R."/>
            <person name="Strausberg R."/>
        </authorList>
    </citation>
    <scope>NUCLEOTIDE SEQUENCE</scope>
    <source>
        <strain evidence="10">USDA</strain>
    </source>
</reference>
<dbReference type="InterPro" id="IPR047545">
    <property type="entry name" value="BRcat_RBR_RNF216"/>
</dbReference>
<keyword evidence="10" id="KW-0436">Ligase</keyword>
<evidence type="ECO:0000256" key="7">
    <source>
        <dbReference type="ARBA" id="ARBA00022833"/>
    </source>
</evidence>
<dbReference type="GO" id="GO:0008270">
    <property type="term" value="F:zinc ion binding"/>
    <property type="evidence" value="ECO:0007669"/>
    <property type="project" value="UniProtKB-KW"/>
</dbReference>
<dbReference type="PROSITE" id="PS51873">
    <property type="entry name" value="TRIAD"/>
    <property type="match status" value="1"/>
</dbReference>
<dbReference type="GO" id="GO:0016874">
    <property type="term" value="F:ligase activity"/>
    <property type="evidence" value="ECO:0007669"/>
    <property type="project" value="UniProtKB-KW"/>
</dbReference>
<feature type="compositionally biased region" description="Basic residues" evidence="8">
    <location>
        <begin position="903"/>
        <end position="915"/>
    </location>
</feature>
<dbReference type="Gene3D" id="3.30.40.10">
    <property type="entry name" value="Zinc/RING finger domain, C3HC4 (zinc finger)"/>
    <property type="match status" value="1"/>
</dbReference>
<dbReference type="EMBL" id="DS235842">
    <property type="protein sequence ID" value="EEB18254.1"/>
    <property type="molecule type" value="Genomic_DNA"/>
</dbReference>
<dbReference type="InterPro" id="IPR051628">
    <property type="entry name" value="LUBAC_E3_Ligases"/>
</dbReference>